<dbReference type="SMART" id="SM00849">
    <property type="entry name" value="Lactamase_B"/>
    <property type="match status" value="1"/>
</dbReference>
<dbReference type="CDD" id="cd06262">
    <property type="entry name" value="metallo-hydrolase-like_MBL-fold"/>
    <property type="match status" value="1"/>
</dbReference>
<evidence type="ECO:0000256" key="3">
    <source>
        <dbReference type="ARBA" id="ARBA00022801"/>
    </source>
</evidence>
<evidence type="ECO:0000313" key="7">
    <source>
        <dbReference type="Proteomes" id="UP001596091"/>
    </source>
</evidence>
<comment type="cofactor">
    <cofactor evidence="1">
        <name>Zn(2+)</name>
        <dbReference type="ChEBI" id="CHEBI:29105"/>
    </cofactor>
</comment>
<accession>A0ABW1EMU4</accession>
<dbReference type="Proteomes" id="UP001596091">
    <property type="component" value="Unassembled WGS sequence"/>
</dbReference>
<dbReference type="PANTHER" id="PTHR46233">
    <property type="entry name" value="HYDROXYACYLGLUTATHIONE HYDROLASE GLOC"/>
    <property type="match status" value="1"/>
</dbReference>
<dbReference type="EMBL" id="JBHSPH010000020">
    <property type="protein sequence ID" value="MFC5865534.1"/>
    <property type="molecule type" value="Genomic_DNA"/>
</dbReference>
<evidence type="ECO:0000259" key="5">
    <source>
        <dbReference type="SMART" id="SM00849"/>
    </source>
</evidence>
<feature type="domain" description="Metallo-beta-lactamase" evidence="5">
    <location>
        <begin position="17"/>
        <end position="196"/>
    </location>
</feature>
<evidence type="ECO:0000313" key="6">
    <source>
        <dbReference type="EMBL" id="MFC5865534.1"/>
    </source>
</evidence>
<dbReference type="PANTHER" id="PTHR46233:SF3">
    <property type="entry name" value="HYDROXYACYLGLUTATHIONE HYDROLASE GLOC"/>
    <property type="match status" value="1"/>
</dbReference>
<keyword evidence="3" id="KW-0378">Hydrolase</keyword>
<gene>
    <name evidence="6" type="ORF">ACFPT7_24725</name>
</gene>
<keyword evidence="2" id="KW-0479">Metal-binding</keyword>
<keyword evidence="4" id="KW-0862">Zinc</keyword>
<protein>
    <submittedName>
        <fullName evidence="6">MBL fold metallo-hydrolase</fullName>
    </submittedName>
</protein>
<evidence type="ECO:0000256" key="2">
    <source>
        <dbReference type="ARBA" id="ARBA00022723"/>
    </source>
</evidence>
<dbReference type="RefSeq" id="WP_263341752.1">
    <property type="nucleotide sequence ID" value="NZ_JAGSYH010000008.1"/>
</dbReference>
<organism evidence="6 7">
    <name type="scientific">Acidicapsa dinghuensis</name>
    <dbReference type="NCBI Taxonomy" id="2218256"/>
    <lineage>
        <taxon>Bacteria</taxon>
        <taxon>Pseudomonadati</taxon>
        <taxon>Acidobacteriota</taxon>
        <taxon>Terriglobia</taxon>
        <taxon>Terriglobales</taxon>
        <taxon>Acidobacteriaceae</taxon>
        <taxon>Acidicapsa</taxon>
    </lineage>
</organism>
<sequence length="213" mass="23285">MKTDRVVLETFPVGPLQCNCTILGDPVSKEAIVIDPGDDIARIYRRLNELGLKLKQILITHAHIDHVGGALKLKQLTGAPILLNENDLPQLEMMDQQADWLGVETPEVTTPDEILKDGMKVGLDDYKAQVLHTPGHTQGSVCLYFKPLELLVAGDTLFAGSIGRTDLPGGNGEQILRSIHHKLLVLPEDTCVLPGHGPLTTIGEEKLRNPFLI</sequence>
<dbReference type="Pfam" id="PF00753">
    <property type="entry name" value="Lactamase_B"/>
    <property type="match status" value="1"/>
</dbReference>
<dbReference type="InterPro" id="IPR036866">
    <property type="entry name" value="RibonucZ/Hydroxyglut_hydro"/>
</dbReference>
<proteinExistence type="predicted"/>
<dbReference type="Gene3D" id="3.60.15.10">
    <property type="entry name" value="Ribonuclease Z/Hydroxyacylglutathione hydrolase-like"/>
    <property type="match status" value="1"/>
</dbReference>
<evidence type="ECO:0000256" key="4">
    <source>
        <dbReference type="ARBA" id="ARBA00022833"/>
    </source>
</evidence>
<name>A0ABW1EMU4_9BACT</name>
<dbReference type="InterPro" id="IPR001279">
    <property type="entry name" value="Metallo-B-lactamas"/>
</dbReference>
<reference evidence="7" key="1">
    <citation type="journal article" date="2019" name="Int. J. Syst. Evol. Microbiol.">
        <title>The Global Catalogue of Microorganisms (GCM) 10K type strain sequencing project: providing services to taxonomists for standard genome sequencing and annotation.</title>
        <authorList>
            <consortium name="The Broad Institute Genomics Platform"/>
            <consortium name="The Broad Institute Genome Sequencing Center for Infectious Disease"/>
            <person name="Wu L."/>
            <person name="Ma J."/>
        </authorList>
    </citation>
    <scope>NUCLEOTIDE SEQUENCE [LARGE SCALE GENOMIC DNA]</scope>
    <source>
        <strain evidence="7">JCM 4087</strain>
    </source>
</reference>
<comment type="caution">
    <text evidence="6">The sequence shown here is derived from an EMBL/GenBank/DDBJ whole genome shotgun (WGS) entry which is preliminary data.</text>
</comment>
<keyword evidence="7" id="KW-1185">Reference proteome</keyword>
<dbReference type="InterPro" id="IPR051453">
    <property type="entry name" value="MBL_Glyoxalase_II"/>
</dbReference>
<evidence type="ECO:0000256" key="1">
    <source>
        <dbReference type="ARBA" id="ARBA00001947"/>
    </source>
</evidence>
<dbReference type="SUPFAM" id="SSF56281">
    <property type="entry name" value="Metallo-hydrolase/oxidoreductase"/>
    <property type="match status" value="1"/>
</dbReference>